<evidence type="ECO:0000313" key="1">
    <source>
        <dbReference type="EMBL" id="CAE8612609.1"/>
    </source>
</evidence>
<dbReference type="EMBL" id="CAJNNV010025134">
    <property type="protein sequence ID" value="CAE8612609.1"/>
    <property type="molecule type" value="Genomic_DNA"/>
</dbReference>
<name>A0A813FIK5_POLGL</name>
<dbReference type="EMBL" id="CAJNNW010030800">
    <property type="protein sequence ID" value="CAE8704521.1"/>
    <property type="molecule type" value="Genomic_DNA"/>
</dbReference>
<evidence type="ECO:0000313" key="3">
    <source>
        <dbReference type="Proteomes" id="UP000654075"/>
    </source>
</evidence>
<evidence type="ECO:0000313" key="2">
    <source>
        <dbReference type="EMBL" id="CAE8704521.1"/>
    </source>
</evidence>
<protein>
    <submittedName>
        <fullName evidence="1">Uncharacterized protein</fullName>
    </submittedName>
</protein>
<reference evidence="1" key="1">
    <citation type="submission" date="2021-02" db="EMBL/GenBank/DDBJ databases">
        <authorList>
            <person name="Dougan E. K."/>
            <person name="Rhodes N."/>
            <person name="Thang M."/>
            <person name="Chan C."/>
        </authorList>
    </citation>
    <scope>NUCLEOTIDE SEQUENCE</scope>
</reference>
<proteinExistence type="predicted"/>
<dbReference type="OrthoDB" id="417067at2759"/>
<dbReference type="Proteomes" id="UP000654075">
    <property type="component" value="Unassembled WGS sequence"/>
</dbReference>
<comment type="caution">
    <text evidence="1">The sequence shown here is derived from an EMBL/GenBank/DDBJ whole genome shotgun (WGS) entry which is preliminary data.</text>
</comment>
<organism evidence="1 3">
    <name type="scientific">Polarella glacialis</name>
    <name type="common">Dinoflagellate</name>
    <dbReference type="NCBI Taxonomy" id="89957"/>
    <lineage>
        <taxon>Eukaryota</taxon>
        <taxon>Sar</taxon>
        <taxon>Alveolata</taxon>
        <taxon>Dinophyceae</taxon>
        <taxon>Suessiales</taxon>
        <taxon>Suessiaceae</taxon>
        <taxon>Polarella</taxon>
    </lineage>
</organism>
<accession>A0A813FIK5</accession>
<keyword evidence="3" id="KW-1185">Reference proteome</keyword>
<sequence>MATPSLRVCASGSLAAVALFLYGGHGFAVFNTGSSALRGTASPQLVLPRRPEGPAPDEPKGSASTFVLVASVAALAGALRTRVQRRVVYGSGGRVRDQAAKETKRTEYFGKNFTPGERGYNSKGVTKKPAPALNRMVLEYLRKPIMKYSTSDFYKSPHQQLSFAGVKEVGTYMTTPDAPKDYIVPAEVPEYKQPKMGLRLEKESGFEKPPGKREHEAYVQMVDQRTGLADAAKAVAAKQSMSLDKDIICERTALTLLLEYLNETFHTKTSCDLVKVSKGPNGKGLVLERLFDKNKMVAEQKPYRGAWRRSEVSNHGNYLPAWERAAHGDMTNSMMITGIKQIAGSTAGESNATYRFVEYTLGGLSFLTRVRSYVKENGANVELKSKNFYFQDQVTMLYTYYNLLLGGVDQLTMAIHRSGKIVQVLKCKLEDLVNKQAQIVPAAERRMGRLVALLKDVQEEVAKDGEGPWVLQWSKDSGKLLLGQYAPPTWEGTKANEVQVVKEPMTA</sequence>
<dbReference type="AlphaFoldDB" id="A0A813FIK5"/>
<gene>
    <name evidence="1" type="ORF">PGLA1383_LOCUS30402</name>
    <name evidence="2" type="ORF">PGLA2088_LOCUS33222</name>
</gene>
<dbReference type="Proteomes" id="UP000626109">
    <property type="component" value="Unassembled WGS sequence"/>
</dbReference>